<protein>
    <submittedName>
        <fullName evidence="2">tRNA methyl transferase</fullName>
    </submittedName>
</protein>
<dbReference type="OrthoDB" id="9800696at2"/>
<keyword evidence="2" id="KW-0808">Transferase</keyword>
<name>A0A1T5EWN1_9FLAO</name>
<dbReference type="Gene3D" id="2.30.30.280">
    <property type="entry name" value="Adenine nucleotide alpha hydrolases-like domains"/>
    <property type="match status" value="1"/>
</dbReference>
<evidence type="ECO:0000259" key="1">
    <source>
        <dbReference type="Pfam" id="PF20259"/>
    </source>
</evidence>
<proteinExistence type="predicted"/>
<dbReference type="STRING" id="619805.SAMN05660477_01662"/>
<dbReference type="AlphaFoldDB" id="A0A1T5EWN1"/>
<dbReference type="RefSeq" id="WP_079666902.1">
    <property type="nucleotide sequence ID" value="NZ_FUYZ01000004.1"/>
</dbReference>
<accession>A0A1T5EWN1</accession>
<sequence length="175" mass="19741">MNIKGQIIEIPANSPLYGLQKPEFQSKEAELTWEAENPKYSLFDGILIGGHDGIEHFKIGQRKGVNQIGGAKEPLYVIAIDKSENRIFAGAGHNHPGLFAKVFKFSKSDLKWNNDVLIDSPISIKIENQSTKNILDGTLYLFEEFFFLEFEKEIEKVIFNDSVNIVNNNNIIATI</sequence>
<gene>
    <name evidence="2" type="ORF">SAMN05660477_01662</name>
</gene>
<organism evidence="2 3">
    <name type="scientific">Soonwooa buanensis</name>
    <dbReference type="NCBI Taxonomy" id="619805"/>
    <lineage>
        <taxon>Bacteria</taxon>
        <taxon>Pseudomonadati</taxon>
        <taxon>Bacteroidota</taxon>
        <taxon>Flavobacteriia</taxon>
        <taxon>Flavobacteriales</taxon>
        <taxon>Weeksellaceae</taxon>
        <taxon>Chryseobacterium group</taxon>
        <taxon>Soonwooa</taxon>
    </lineage>
</organism>
<evidence type="ECO:0000313" key="3">
    <source>
        <dbReference type="Proteomes" id="UP000191112"/>
    </source>
</evidence>
<feature type="domain" description="tRNA-specific 2-thiouridylase MnmA-like central" evidence="1">
    <location>
        <begin position="45"/>
        <end position="89"/>
    </location>
</feature>
<keyword evidence="3" id="KW-1185">Reference proteome</keyword>
<dbReference type="Proteomes" id="UP000191112">
    <property type="component" value="Unassembled WGS sequence"/>
</dbReference>
<reference evidence="2 3" key="1">
    <citation type="submission" date="2017-02" db="EMBL/GenBank/DDBJ databases">
        <authorList>
            <person name="Peterson S.W."/>
        </authorList>
    </citation>
    <scope>NUCLEOTIDE SEQUENCE [LARGE SCALE GENOMIC DNA]</scope>
    <source>
        <strain evidence="2 3">DSM 22323</strain>
    </source>
</reference>
<dbReference type="EMBL" id="FUYZ01000004">
    <property type="protein sequence ID" value="SKB88219.1"/>
    <property type="molecule type" value="Genomic_DNA"/>
</dbReference>
<dbReference type="InterPro" id="IPR023382">
    <property type="entry name" value="MnmA-like_central_sf"/>
</dbReference>
<dbReference type="InterPro" id="IPR046884">
    <property type="entry name" value="MnmA-like_central"/>
</dbReference>
<evidence type="ECO:0000313" key="2">
    <source>
        <dbReference type="EMBL" id="SKB88219.1"/>
    </source>
</evidence>
<dbReference type="GO" id="GO:0016783">
    <property type="term" value="F:sulfurtransferase activity"/>
    <property type="evidence" value="ECO:0007669"/>
    <property type="project" value="InterPro"/>
</dbReference>
<dbReference type="Pfam" id="PF20259">
    <property type="entry name" value="tRNA_Me_trans_M"/>
    <property type="match status" value="1"/>
</dbReference>